<dbReference type="PANTHER" id="PTHR10515:SF0">
    <property type="entry name" value="THYMIDINE PHOSPHORYLASE"/>
    <property type="match status" value="1"/>
</dbReference>
<evidence type="ECO:0000259" key="5">
    <source>
        <dbReference type="SMART" id="SM00941"/>
    </source>
</evidence>
<dbReference type="Pfam" id="PF07831">
    <property type="entry name" value="PYNP_C"/>
    <property type="match status" value="1"/>
</dbReference>
<protein>
    <submittedName>
        <fullName evidence="8">Unannotated protein</fullName>
    </submittedName>
</protein>
<comment type="subunit">
    <text evidence="2">Homodimer.</text>
</comment>
<dbReference type="NCBIfam" id="TIGR02644">
    <property type="entry name" value="Y_phosphoryl"/>
    <property type="match status" value="1"/>
</dbReference>
<keyword evidence="4" id="KW-0808">Transferase</keyword>
<dbReference type="InterPro" id="IPR000053">
    <property type="entry name" value="Thymidine/pyrmidine_PPase"/>
</dbReference>
<dbReference type="EMBL" id="CAEZYR010000108">
    <property type="protein sequence ID" value="CAB4761045.1"/>
    <property type="molecule type" value="Genomic_DNA"/>
</dbReference>
<dbReference type="InterPro" id="IPR036320">
    <property type="entry name" value="Glycosyl_Trfase_fam3_N_dom_sf"/>
</dbReference>
<proteinExistence type="inferred from homology"/>
<evidence type="ECO:0000256" key="1">
    <source>
        <dbReference type="ARBA" id="ARBA00006915"/>
    </source>
</evidence>
<dbReference type="FunFam" id="3.40.1030.10:FF:000001">
    <property type="entry name" value="Thymidine phosphorylase"/>
    <property type="match status" value="1"/>
</dbReference>
<dbReference type="NCBIfam" id="NF004490">
    <property type="entry name" value="PRK05820.1"/>
    <property type="match status" value="1"/>
</dbReference>
<dbReference type="GO" id="GO:0006206">
    <property type="term" value="P:pyrimidine nucleobase metabolic process"/>
    <property type="evidence" value="ECO:0007669"/>
    <property type="project" value="InterPro"/>
</dbReference>
<dbReference type="EMBL" id="CAFABA010000063">
    <property type="protein sequence ID" value="CAB4832116.1"/>
    <property type="molecule type" value="Genomic_DNA"/>
</dbReference>
<dbReference type="Pfam" id="PF02885">
    <property type="entry name" value="Glycos_trans_3N"/>
    <property type="match status" value="1"/>
</dbReference>
<dbReference type="InterPro" id="IPR035902">
    <property type="entry name" value="Nuc_phospho_transferase"/>
</dbReference>
<dbReference type="Pfam" id="PF00591">
    <property type="entry name" value="Glycos_transf_3"/>
    <property type="match status" value="1"/>
</dbReference>
<dbReference type="Gene3D" id="3.90.1170.30">
    <property type="entry name" value="Pyrimidine nucleoside phosphorylase-like, C-terminal domain"/>
    <property type="match status" value="1"/>
</dbReference>
<dbReference type="AlphaFoldDB" id="A0A6J7FIA5"/>
<dbReference type="Gene3D" id="3.40.1030.10">
    <property type="entry name" value="Nucleoside phosphorylase/phosphoribosyltransferase catalytic domain"/>
    <property type="match status" value="1"/>
</dbReference>
<dbReference type="PANTHER" id="PTHR10515">
    <property type="entry name" value="THYMIDINE PHOSPHORYLASE"/>
    <property type="match status" value="1"/>
</dbReference>
<comment type="similarity">
    <text evidence="1">Belongs to the thymidine/pyrimidine-nucleoside phosphorylase family.</text>
</comment>
<evidence type="ECO:0000313" key="7">
    <source>
        <dbReference type="EMBL" id="CAB4832116.1"/>
    </source>
</evidence>
<dbReference type="InterPro" id="IPR000312">
    <property type="entry name" value="Glycosyl_Trfase_fam3"/>
</dbReference>
<dbReference type="GO" id="GO:0009032">
    <property type="term" value="F:thymidine phosphorylase activity"/>
    <property type="evidence" value="ECO:0007669"/>
    <property type="project" value="TreeGrafter"/>
</dbReference>
<gene>
    <name evidence="6" type="ORF">UFOPK2754_02416</name>
    <name evidence="7" type="ORF">UFOPK3139_01604</name>
    <name evidence="8" type="ORF">UFOPK3543_00534</name>
</gene>
<dbReference type="PROSITE" id="PS00647">
    <property type="entry name" value="THYMID_PHOSPHORYLASE"/>
    <property type="match status" value="1"/>
</dbReference>
<dbReference type="SUPFAM" id="SSF54680">
    <property type="entry name" value="Pyrimidine nucleoside phosphorylase C-terminal domain"/>
    <property type="match status" value="1"/>
</dbReference>
<dbReference type="InterPro" id="IPR013102">
    <property type="entry name" value="PYNP_C"/>
</dbReference>
<dbReference type="SUPFAM" id="SSF52418">
    <property type="entry name" value="Nucleoside phosphorylase/phosphoribosyltransferase catalytic domain"/>
    <property type="match status" value="1"/>
</dbReference>
<dbReference type="EMBL" id="CAFBMH010000012">
    <property type="protein sequence ID" value="CAB4895166.1"/>
    <property type="molecule type" value="Genomic_DNA"/>
</dbReference>
<reference evidence="8" key="1">
    <citation type="submission" date="2020-05" db="EMBL/GenBank/DDBJ databases">
        <authorList>
            <person name="Chiriac C."/>
            <person name="Salcher M."/>
            <person name="Ghai R."/>
            <person name="Kavagutti S V."/>
        </authorList>
    </citation>
    <scope>NUCLEOTIDE SEQUENCE</scope>
</reference>
<dbReference type="PIRSF" id="PIRSF000478">
    <property type="entry name" value="TP_PyNP"/>
    <property type="match status" value="1"/>
</dbReference>
<feature type="domain" description="Pyrimidine nucleoside phosphorylase C-terminal" evidence="5">
    <location>
        <begin position="333"/>
        <end position="407"/>
    </location>
</feature>
<sequence length="423" mass="44423">MNALDVIRTKRDRGELTDAQIRFFIDGYTAGRIPDEQTSALLMAIVFVGLTPRELATWTAAMIESGSRLDLSSLTRPTVDKHSTGGVGDKVSLPLCPLVAACGAAVPQLSGRGLGHTGGTLDKLEAIAGWRAKLTNEEALRILRDVGAVICAASDDLAPADRKLYALRDVTGTVESIPLIASSIMSKKIAEGTSALVLDIKTGGGAFLPPIELSRELARTMVGIGERNGVRTVALITDMEWPLGRTVGNGIEVEESIEVLAGGGPADLVEVTLAFAREMVALVGLDVDPADVLASGKAMDVWRSMIAAQGGDPDAPLPQANERELVRATARGTLQHLDARAVGNAVWRLGAGRARKEDPVSAAAGVRILVKPGEPVEVGQALLELLADDAARIPDALAALADAFVVSDALFVPRPLVHERISQ</sequence>
<evidence type="ECO:0000313" key="8">
    <source>
        <dbReference type="EMBL" id="CAB4895166.1"/>
    </source>
</evidence>
<dbReference type="GO" id="GO:0005829">
    <property type="term" value="C:cytosol"/>
    <property type="evidence" value="ECO:0007669"/>
    <property type="project" value="TreeGrafter"/>
</dbReference>
<dbReference type="InterPro" id="IPR036566">
    <property type="entry name" value="PYNP-like_C_sf"/>
</dbReference>
<organism evidence="8">
    <name type="scientific">freshwater metagenome</name>
    <dbReference type="NCBI Taxonomy" id="449393"/>
    <lineage>
        <taxon>unclassified sequences</taxon>
        <taxon>metagenomes</taxon>
        <taxon>ecological metagenomes</taxon>
    </lineage>
</organism>
<dbReference type="SMART" id="SM00941">
    <property type="entry name" value="PYNP_C"/>
    <property type="match status" value="1"/>
</dbReference>
<keyword evidence="3" id="KW-0328">Glycosyltransferase</keyword>
<dbReference type="GO" id="GO:0004645">
    <property type="term" value="F:1,4-alpha-oligoglucan phosphorylase activity"/>
    <property type="evidence" value="ECO:0007669"/>
    <property type="project" value="InterPro"/>
</dbReference>
<dbReference type="SUPFAM" id="SSF47648">
    <property type="entry name" value="Nucleoside phosphorylase/phosphoribosyltransferase N-terminal domain"/>
    <property type="match status" value="1"/>
</dbReference>
<evidence type="ECO:0000256" key="4">
    <source>
        <dbReference type="ARBA" id="ARBA00022679"/>
    </source>
</evidence>
<dbReference type="InterPro" id="IPR018090">
    <property type="entry name" value="Pyrmidine_PPas_bac/euk"/>
</dbReference>
<dbReference type="InterPro" id="IPR017459">
    <property type="entry name" value="Glycosyl_Trfase_fam3_N_dom"/>
</dbReference>
<dbReference type="GO" id="GO:0006213">
    <property type="term" value="P:pyrimidine nucleoside metabolic process"/>
    <property type="evidence" value="ECO:0007669"/>
    <property type="project" value="InterPro"/>
</dbReference>
<name>A0A6J7FIA5_9ZZZZ</name>
<dbReference type="InterPro" id="IPR017872">
    <property type="entry name" value="Pyrmidine_PPase_CS"/>
</dbReference>
<accession>A0A6J7FIA5</accession>
<evidence type="ECO:0000256" key="2">
    <source>
        <dbReference type="ARBA" id="ARBA00011738"/>
    </source>
</evidence>
<dbReference type="Gene3D" id="1.20.970.10">
    <property type="entry name" value="Transferase, Pyrimidine Nucleoside Phosphorylase, Chain C"/>
    <property type="match status" value="1"/>
</dbReference>
<evidence type="ECO:0000256" key="3">
    <source>
        <dbReference type="ARBA" id="ARBA00022676"/>
    </source>
</evidence>
<evidence type="ECO:0000313" key="6">
    <source>
        <dbReference type="EMBL" id="CAB4761045.1"/>
    </source>
</evidence>